<dbReference type="Gene3D" id="3.100.10.10">
    <property type="match status" value="1"/>
</dbReference>
<dbReference type="STRING" id="459349.CLOAM1121"/>
<dbReference type="GO" id="GO:0003735">
    <property type="term" value="F:structural constituent of ribosome"/>
    <property type="evidence" value="ECO:0007669"/>
    <property type="project" value="InterPro"/>
</dbReference>
<feature type="compositionally biased region" description="Basic and acidic residues" evidence="5">
    <location>
        <begin position="1"/>
        <end position="11"/>
    </location>
</feature>
<dbReference type="AlphaFoldDB" id="B0VI12"/>
<keyword evidence="8" id="KW-1185">Reference proteome</keyword>
<dbReference type="PANTHER" id="PTHR12934:SF11">
    <property type="entry name" value="LARGE RIBOSOMAL SUBUNIT PROTEIN UL15M"/>
    <property type="match status" value="1"/>
</dbReference>
<evidence type="ECO:0000256" key="1">
    <source>
        <dbReference type="ARBA" id="ARBA00007320"/>
    </source>
</evidence>
<dbReference type="InterPro" id="IPR021131">
    <property type="entry name" value="Ribosomal_uL15/eL18"/>
</dbReference>
<dbReference type="NCBIfam" id="TIGR01071">
    <property type="entry name" value="rplO_bact"/>
    <property type="match status" value="1"/>
</dbReference>
<dbReference type="HOGENOM" id="CLU_055188_4_2_0"/>
<comment type="similarity">
    <text evidence="1 4">Belongs to the universal ribosomal protein uL15 family.</text>
</comment>
<dbReference type="Pfam" id="PF00828">
    <property type="entry name" value="Ribosomal_L27A"/>
    <property type="match status" value="1"/>
</dbReference>
<dbReference type="EMBL" id="CU466930">
    <property type="protein sequence ID" value="CAO80983.1"/>
    <property type="molecule type" value="Genomic_DNA"/>
</dbReference>
<dbReference type="InterPro" id="IPR036227">
    <property type="entry name" value="Ribosomal_uL15/eL18_sf"/>
</dbReference>
<gene>
    <name evidence="4 7" type="primary">rplO</name>
    <name evidence="7" type="ordered locus">CLOAM1121</name>
</gene>
<dbReference type="InterPro" id="IPR005749">
    <property type="entry name" value="Ribosomal_uL15_bac-type"/>
</dbReference>
<evidence type="ECO:0000256" key="3">
    <source>
        <dbReference type="ARBA" id="ARBA00023274"/>
    </source>
</evidence>
<keyword evidence="3 4" id="KW-0687">Ribonucleoprotein</keyword>
<feature type="compositionally biased region" description="Gly residues" evidence="5">
    <location>
        <begin position="21"/>
        <end position="31"/>
    </location>
</feature>
<comment type="subunit">
    <text evidence="4">Part of the 50S ribosomal subunit.</text>
</comment>
<proteinExistence type="inferred from homology"/>
<comment type="function">
    <text evidence="4">Binds to the 23S rRNA.</text>
</comment>
<evidence type="ECO:0000313" key="8">
    <source>
        <dbReference type="Proteomes" id="UP000002019"/>
    </source>
</evidence>
<dbReference type="InterPro" id="IPR030878">
    <property type="entry name" value="Ribosomal_uL15"/>
</dbReference>
<evidence type="ECO:0000313" key="7">
    <source>
        <dbReference type="EMBL" id="CAO80983.1"/>
    </source>
</evidence>
<dbReference type="eggNOG" id="COG0200">
    <property type="taxonomic scope" value="Bacteria"/>
</dbReference>
<evidence type="ECO:0000256" key="4">
    <source>
        <dbReference type="HAMAP-Rule" id="MF_01341"/>
    </source>
</evidence>
<dbReference type="Proteomes" id="UP000002019">
    <property type="component" value="Chromosome"/>
</dbReference>
<dbReference type="KEGG" id="caci:CLOAM1121"/>
<dbReference type="SUPFAM" id="SSF52080">
    <property type="entry name" value="Ribosomal proteins L15p and L18e"/>
    <property type="match status" value="1"/>
</dbReference>
<name>B0VI12_CLOAI</name>
<dbReference type="PANTHER" id="PTHR12934">
    <property type="entry name" value="50S RIBOSOMAL PROTEIN L15"/>
    <property type="match status" value="1"/>
</dbReference>
<keyword evidence="4" id="KW-0694">RNA-binding</keyword>
<sequence>MLTLSDLERPSCKKNKKRLGKGQGSGWGHQAGRGHKGKKARAGGNVPPRFEGGQMPLNRRVPKRGFKNIFRENYRILNLYRLQDLDVTELDIPTMEKLGLIPSKGKKANAPVKVLAGVKEEFTKTVTIKANAFSQRAKEIIEKNGGKAEVM</sequence>
<protein>
    <recommendedName>
        <fullName evidence="4">Large ribosomal subunit protein uL15</fullName>
    </recommendedName>
</protein>
<dbReference type="GO" id="GO:0006412">
    <property type="term" value="P:translation"/>
    <property type="evidence" value="ECO:0007669"/>
    <property type="project" value="UniProtKB-UniRule"/>
</dbReference>
<feature type="compositionally biased region" description="Basic residues" evidence="5">
    <location>
        <begin position="32"/>
        <end position="41"/>
    </location>
</feature>
<dbReference type="GO" id="GO:0019843">
    <property type="term" value="F:rRNA binding"/>
    <property type="evidence" value="ECO:0007669"/>
    <property type="project" value="UniProtKB-UniRule"/>
</dbReference>
<feature type="region of interest" description="Disordered" evidence="5">
    <location>
        <begin position="1"/>
        <end position="59"/>
    </location>
</feature>
<keyword evidence="4" id="KW-0699">rRNA-binding</keyword>
<organism evidence="7 8">
    <name type="scientific">Cloacimonas acidaminovorans (strain Evry)</name>
    <dbReference type="NCBI Taxonomy" id="459349"/>
    <lineage>
        <taxon>Bacteria</taxon>
        <taxon>Pseudomonadati</taxon>
        <taxon>Candidatus Cloacimonadota</taxon>
        <taxon>Candidatus Cloacimonadia</taxon>
        <taxon>Candidatus Cloacimonadales</taxon>
        <taxon>Candidatus Cloacimonadaceae</taxon>
        <taxon>Candidatus Cloacimonas</taxon>
    </lineage>
</organism>
<evidence type="ECO:0000256" key="5">
    <source>
        <dbReference type="SAM" id="MobiDB-lite"/>
    </source>
</evidence>
<feature type="domain" description="Large ribosomal subunit protein uL15/eL18" evidence="6">
    <location>
        <begin position="77"/>
        <end position="149"/>
    </location>
</feature>
<keyword evidence="2 4" id="KW-0689">Ribosomal protein</keyword>
<dbReference type="RefSeq" id="WP_015424841.1">
    <property type="nucleotide sequence ID" value="NC_020449.1"/>
</dbReference>
<dbReference type="HAMAP" id="MF_01341">
    <property type="entry name" value="Ribosomal_uL15"/>
    <property type="match status" value="1"/>
</dbReference>
<dbReference type="OrthoDB" id="9810293at2"/>
<accession>B0VI12</accession>
<evidence type="ECO:0000256" key="2">
    <source>
        <dbReference type="ARBA" id="ARBA00022980"/>
    </source>
</evidence>
<reference evidence="7 8" key="1">
    <citation type="journal article" date="2008" name="J. Bacteriol.">
        <title>'Candidatus Cloacamonas acidaminovorans': genome sequence reconstruction provides a first glimpse of a new bacterial division.</title>
        <authorList>
            <person name="Pelletier E."/>
            <person name="Kreimeyer A."/>
            <person name="Bocs S."/>
            <person name="Rouy Z."/>
            <person name="Gyapay G."/>
            <person name="Chouari R."/>
            <person name="Riviere D."/>
            <person name="Ganesan A."/>
            <person name="Daegelen P."/>
            <person name="Sghir A."/>
            <person name="Cohen G.N."/>
            <person name="Medigue C."/>
            <person name="Weissenbach J."/>
            <person name="Le Paslier D."/>
        </authorList>
    </citation>
    <scope>NUCLEOTIDE SEQUENCE [LARGE SCALE GENOMIC DNA]</scope>
    <source>
        <strain evidence="8">Evry</strain>
    </source>
</reference>
<dbReference type="GO" id="GO:0022625">
    <property type="term" value="C:cytosolic large ribosomal subunit"/>
    <property type="evidence" value="ECO:0007669"/>
    <property type="project" value="TreeGrafter"/>
</dbReference>
<evidence type="ECO:0000259" key="6">
    <source>
        <dbReference type="Pfam" id="PF00828"/>
    </source>
</evidence>